<dbReference type="EMBL" id="BGPR01007731">
    <property type="protein sequence ID" value="GBN29094.1"/>
    <property type="molecule type" value="Genomic_DNA"/>
</dbReference>
<accession>A0A4Y2MPI3</accession>
<dbReference type="Proteomes" id="UP000499080">
    <property type="component" value="Unassembled WGS sequence"/>
</dbReference>
<dbReference type="AlphaFoldDB" id="A0A4Y2MPI3"/>
<protein>
    <submittedName>
        <fullName evidence="2">Uncharacterized protein</fullName>
    </submittedName>
</protein>
<dbReference type="PROSITE" id="PS51257">
    <property type="entry name" value="PROKAR_LIPOPROTEIN"/>
    <property type="match status" value="1"/>
</dbReference>
<gene>
    <name evidence="3" type="ORF">AVEN_215850_1</name>
    <name evidence="2" type="ORF">AVEN_238886_1</name>
</gene>
<feature type="region of interest" description="Disordered" evidence="1">
    <location>
        <begin position="21"/>
        <end position="41"/>
    </location>
</feature>
<evidence type="ECO:0000313" key="3">
    <source>
        <dbReference type="EMBL" id="GBN29094.1"/>
    </source>
</evidence>
<keyword evidence="4" id="KW-1185">Reference proteome</keyword>
<sequence>MKYDRLIATLNSASSCPQLTEMPQWSSGKVPGSKPDFTEDPSSIGHKCGMYLKKKSSKKEKECVVAYVPHLLAVLSDTRKIVAHSVTNFPTKVREVGPLNPVRAWPDGGGPSFNL</sequence>
<evidence type="ECO:0000313" key="4">
    <source>
        <dbReference type="Proteomes" id="UP000499080"/>
    </source>
</evidence>
<dbReference type="EMBL" id="BGPR01007729">
    <property type="protein sequence ID" value="GBN29081.1"/>
    <property type="molecule type" value="Genomic_DNA"/>
</dbReference>
<evidence type="ECO:0000313" key="2">
    <source>
        <dbReference type="EMBL" id="GBN29081.1"/>
    </source>
</evidence>
<organism evidence="2 4">
    <name type="scientific">Araneus ventricosus</name>
    <name type="common">Orbweaver spider</name>
    <name type="synonym">Epeira ventricosa</name>
    <dbReference type="NCBI Taxonomy" id="182803"/>
    <lineage>
        <taxon>Eukaryota</taxon>
        <taxon>Metazoa</taxon>
        <taxon>Ecdysozoa</taxon>
        <taxon>Arthropoda</taxon>
        <taxon>Chelicerata</taxon>
        <taxon>Arachnida</taxon>
        <taxon>Araneae</taxon>
        <taxon>Araneomorphae</taxon>
        <taxon>Entelegynae</taxon>
        <taxon>Araneoidea</taxon>
        <taxon>Araneidae</taxon>
        <taxon>Araneus</taxon>
    </lineage>
</organism>
<reference evidence="2 4" key="1">
    <citation type="journal article" date="2019" name="Sci. Rep.">
        <title>Orb-weaving spider Araneus ventricosus genome elucidates the spidroin gene catalogue.</title>
        <authorList>
            <person name="Kono N."/>
            <person name="Nakamura H."/>
            <person name="Ohtoshi R."/>
            <person name="Moran D.A.P."/>
            <person name="Shinohara A."/>
            <person name="Yoshida Y."/>
            <person name="Fujiwara M."/>
            <person name="Mori M."/>
            <person name="Tomita M."/>
            <person name="Arakawa K."/>
        </authorList>
    </citation>
    <scope>NUCLEOTIDE SEQUENCE [LARGE SCALE GENOMIC DNA]</scope>
</reference>
<comment type="caution">
    <text evidence="2">The sequence shown here is derived from an EMBL/GenBank/DDBJ whole genome shotgun (WGS) entry which is preliminary data.</text>
</comment>
<evidence type="ECO:0000256" key="1">
    <source>
        <dbReference type="SAM" id="MobiDB-lite"/>
    </source>
</evidence>
<name>A0A4Y2MPI3_ARAVE</name>
<proteinExistence type="predicted"/>